<proteinExistence type="predicted"/>
<keyword evidence="2" id="KW-1185">Reference proteome</keyword>
<accession>A0A0M3HKI1</accession>
<reference evidence="3" key="1">
    <citation type="submission" date="2017-02" db="UniProtKB">
        <authorList>
            <consortium name="WormBaseParasite"/>
        </authorList>
    </citation>
    <scope>IDENTIFICATION</scope>
</reference>
<evidence type="ECO:0000256" key="1">
    <source>
        <dbReference type="SAM" id="MobiDB-lite"/>
    </source>
</evidence>
<dbReference type="AlphaFoldDB" id="A0A0M3HKI1"/>
<feature type="region of interest" description="Disordered" evidence="1">
    <location>
        <begin position="57"/>
        <end position="81"/>
    </location>
</feature>
<evidence type="ECO:0000313" key="3">
    <source>
        <dbReference type="WBParaSite" id="ALUE_0000202601-mRNA-1"/>
    </source>
</evidence>
<name>A0A0M3HKI1_ASCLU</name>
<organism evidence="2 3">
    <name type="scientific">Ascaris lumbricoides</name>
    <name type="common">Giant roundworm</name>
    <dbReference type="NCBI Taxonomy" id="6252"/>
    <lineage>
        <taxon>Eukaryota</taxon>
        <taxon>Metazoa</taxon>
        <taxon>Ecdysozoa</taxon>
        <taxon>Nematoda</taxon>
        <taxon>Chromadorea</taxon>
        <taxon>Rhabditida</taxon>
        <taxon>Spirurina</taxon>
        <taxon>Ascaridomorpha</taxon>
        <taxon>Ascaridoidea</taxon>
        <taxon>Ascarididae</taxon>
        <taxon>Ascaris</taxon>
    </lineage>
</organism>
<evidence type="ECO:0000313" key="2">
    <source>
        <dbReference type="Proteomes" id="UP000036681"/>
    </source>
</evidence>
<protein>
    <submittedName>
        <fullName evidence="3">Secreted protein</fullName>
    </submittedName>
</protein>
<dbReference type="WBParaSite" id="ALUE_0000202601-mRNA-1">
    <property type="protein sequence ID" value="ALUE_0000202601-mRNA-1"/>
    <property type="gene ID" value="ALUE_0000202601"/>
</dbReference>
<sequence>MRHRRMSRALVPLLSRVPRKCRQSRLFHLHVSSKITSITRCLKLYLRMRNCQHCPMKTRESEERGLKRRTTRGPPRTSTPLFSRRYFSCTASSSYSNFRLD</sequence>
<dbReference type="Proteomes" id="UP000036681">
    <property type="component" value="Unplaced"/>
</dbReference>